<gene>
    <name evidence="1" type="ORF">UFOVP231_66</name>
</gene>
<sequence length="60" mass="7047">MIKWVNDIIENRKALEYYKRRCDRYELALSNIVAKETPYANATVRNMAKIATQALEPEDD</sequence>
<name>A0A6J7WQ02_9CAUD</name>
<protein>
    <submittedName>
        <fullName evidence="1">Uncharacterized protein</fullName>
    </submittedName>
</protein>
<dbReference type="EMBL" id="LR798279">
    <property type="protein sequence ID" value="CAB5220131.1"/>
    <property type="molecule type" value="Genomic_DNA"/>
</dbReference>
<proteinExistence type="predicted"/>
<accession>A0A6J7WQ02</accession>
<organism evidence="1">
    <name type="scientific">uncultured Caudovirales phage</name>
    <dbReference type="NCBI Taxonomy" id="2100421"/>
    <lineage>
        <taxon>Viruses</taxon>
        <taxon>Duplodnaviria</taxon>
        <taxon>Heunggongvirae</taxon>
        <taxon>Uroviricota</taxon>
        <taxon>Caudoviricetes</taxon>
        <taxon>Peduoviridae</taxon>
        <taxon>Maltschvirus</taxon>
        <taxon>Maltschvirus maltsch</taxon>
    </lineage>
</organism>
<reference evidence="1" key="1">
    <citation type="submission" date="2020-05" db="EMBL/GenBank/DDBJ databases">
        <authorList>
            <person name="Chiriac C."/>
            <person name="Salcher M."/>
            <person name="Ghai R."/>
            <person name="Kavagutti S V."/>
        </authorList>
    </citation>
    <scope>NUCLEOTIDE SEQUENCE</scope>
</reference>
<evidence type="ECO:0000313" key="1">
    <source>
        <dbReference type="EMBL" id="CAB5220131.1"/>
    </source>
</evidence>